<comment type="caution">
    <text evidence="2">The sequence shown here is derived from an EMBL/GenBank/DDBJ whole genome shotgun (WGS) entry which is preliminary data.</text>
</comment>
<organism evidence="2 3">
    <name type="scientific">Natrinema versiforme JCM 10478</name>
    <dbReference type="NCBI Taxonomy" id="1227496"/>
    <lineage>
        <taxon>Archaea</taxon>
        <taxon>Methanobacteriati</taxon>
        <taxon>Methanobacteriota</taxon>
        <taxon>Stenosarchaea group</taxon>
        <taxon>Halobacteria</taxon>
        <taxon>Halobacteriales</taxon>
        <taxon>Natrialbaceae</taxon>
        <taxon>Natrinema</taxon>
    </lineage>
</organism>
<dbReference type="OrthoDB" id="230420at2157"/>
<dbReference type="RefSeq" id="WP_006430295.1">
    <property type="nucleotide sequence ID" value="NZ_AOID01000019.1"/>
</dbReference>
<dbReference type="EMBL" id="AOID01000019">
    <property type="protein sequence ID" value="ELY68933.1"/>
    <property type="molecule type" value="Genomic_DNA"/>
</dbReference>
<dbReference type="AlphaFoldDB" id="L9Y7M0"/>
<dbReference type="Proteomes" id="UP000011632">
    <property type="component" value="Unassembled WGS sequence"/>
</dbReference>
<sequence length="810" mass="91761">MSQPRPVADIQADDDGQVDESLSQLRESYERRQEHSERAEQDAKIRKLLEQARKALAGASDHDLEELLRAAHWLVRDHSELATVLRPDYDGLSPGLKSRFRDHMATRDRGDQPPSPADELEALFQVALELEVVYSVEDTSWYEPVRFSKIDPAPGKASTSGQVTPVGRIRIGADEPIGPGDRLPIIEHKSCEHVLSVALPRQGKDSTNVSICANLKEDHQYKWISLWDDGRDETNMISIPNDEEPIRANLEEMNQEPRAYDTQVYVPAMGGLPSELPGNFEPFTIGVDDLTGKLILQLGGFDADRNTINRVEQALAEAKTAKGDEVAVLVDRLETYAEEVEATVTIRHLADDDMNTDDLDDGEELITDDGATEIRYEMDADKVLKECAQTVLHLAGEGLLANSDAETNLDMAEMVRRNDRVAALNCNYLEDRNEPLKYIITNLWLRLLLRVRDEDKSLPRVALEVRELKQIAPSKMTIVDYATEVRPLRQTLYEIATQGGSRRILMVGSTQKLNDVAKPVRSNMPYKVFLKLDNGLIKQMDDEMQFPYSLKEQLKGFDPGQGALKVDENFYWPIWWRGAPCGLGDGDVPFENRFGRAYGYRVRDHESERWRGEAGDAVAWWVDADGEIHETDDAPPVKTWYLLSTDFADGVDRESIDRETVKRFAERRQEYPVPNDLTFQRTSVAYESREMRLEELERAKERQMAELMGGGAQTAKTDGGEELRLPAALRPWLECSDKKRRRMLHCLSEIEQNEISSQATLSDYSGINESTLANYLSDEDDLKRCVKKPNGSYQLTETGEKALNLPWDDF</sequence>
<gene>
    <name evidence="2" type="ORF">C489_06188</name>
</gene>
<dbReference type="InterPro" id="IPR027417">
    <property type="entry name" value="P-loop_NTPase"/>
</dbReference>
<evidence type="ECO:0000256" key="1">
    <source>
        <dbReference type="SAM" id="MobiDB-lite"/>
    </source>
</evidence>
<feature type="region of interest" description="Disordered" evidence="1">
    <location>
        <begin position="1"/>
        <end position="20"/>
    </location>
</feature>
<name>L9Y7M0_9EURY</name>
<protein>
    <submittedName>
        <fullName evidence="2">Uncharacterized protein</fullName>
    </submittedName>
</protein>
<dbReference type="Gene3D" id="3.40.50.300">
    <property type="entry name" value="P-loop containing nucleotide triphosphate hydrolases"/>
    <property type="match status" value="1"/>
</dbReference>
<dbReference type="STRING" id="1227496.C489_06188"/>
<reference evidence="2 3" key="1">
    <citation type="journal article" date="2014" name="PLoS Genet.">
        <title>Phylogenetically driven sequencing of extremely halophilic archaea reveals strategies for static and dynamic osmo-response.</title>
        <authorList>
            <person name="Becker E.A."/>
            <person name="Seitzer P.M."/>
            <person name="Tritt A."/>
            <person name="Larsen D."/>
            <person name="Krusor M."/>
            <person name="Yao A.I."/>
            <person name="Wu D."/>
            <person name="Madern D."/>
            <person name="Eisen J.A."/>
            <person name="Darling A.E."/>
            <person name="Facciotti M.T."/>
        </authorList>
    </citation>
    <scope>NUCLEOTIDE SEQUENCE [LARGE SCALE GENOMIC DNA]</scope>
    <source>
        <strain evidence="2 3">JCM 10478</strain>
    </source>
</reference>
<evidence type="ECO:0000313" key="3">
    <source>
        <dbReference type="Proteomes" id="UP000011632"/>
    </source>
</evidence>
<dbReference type="PATRIC" id="fig|1227496.3.peg.1249"/>
<keyword evidence="3" id="KW-1185">Reference proteome</keyword>
<accession>L9Y7M0</accession>
<evidence type="ECO:0000313" key="2">
    <source>
        <dbReference type="EMBL" id="ELY68933.1"/>
    </source>
</evidence>
<proteinExistence type="predicted"/>